<feature type="compositionally biased region" description="Low complexity" evidence="1">
    <location>
        <begin position="44"/>
        <end position="53"/>
    </location>
</feature>
<name>A0AA43UCC4_9LACT</name>
<evidence type="ECO:0000256" key="1">
    <source>
        <dbReference type="SAM" id="MobiDB-lite"/>
    </source>
</evidence>
<dbReference type="AlphaFoldDB" id="A0AA43UCC4"/>
<sequence length="61" mass="6451">MKKILLAGAALFLLTGCMDDTEPEVAPTDSIEESSEPMIDEPAEAPGGENAEPMIDEETAE</sequence>
<feature type="compositionally biased region" description="Acidic residues" evidence="1">
    <location>
        <begin position="30"/>
        <end position="43"/>
    </location>
</feature>
<evidence type="ECO:0000313" key="3">
    <source>
        <dbReference type="Proteomes" id="UP001171751"/>
    </source>
</evidence>
<keyword evidence="3" id="KW-1185">Reference proteome</keyword>
<accession>A0AA43UCC4</accession>
<evidence type="ECO:0008006" key="4">
    <source>
        <dbReference type="Google" id="ProtNLM"/>
    </source>
</evidence>
<dbReference type="PROSITE" id="PS51257">
    <property type="entry name" value="PROKAR_LIPOPROTEIN"/>
    <property type="match status" value="1"/>
</dbReference>
<organism evidence="2 3">
    <name type="scientific">Atopococcus tabaci</name>
    <dbReference type="NCBI Taxonomy" id="269774"/>
    <lineage>
        <taxon>Bacteria</taxon>
        <taxon>Bacillati</taxon>
        <taxon>Bacillota</taxon>
        <taxon>Bacilli</taxon>
        <taxon>Lactobacillales</taxon>
        <taxon>Carnobacteriaceae</taxon>
        <taxon>Atopococcus</taxon>
    </lineage>
</organism>
<evidence type="ECO:0000313" key="2">
    <source>
        <dbReference type="EMBL" id="MDO5457362.1"/>
    </source>
</evidence>
<dbReference type="EMBL" id="JAUNQW010000010">
    <property type="protein sequence ID" value="MDO5457362.1"/>
    <property type="molecule type" value="Genomic_DNA"/>
</dbReference>
<comment type="caution">
    <text evidence="2">The sequence shown here is derived from an EMBL/GenBank/DDBJ whole genome shotgun (WGS) entry which is preliminary data.</text>
</comment>
<protein>
    <recommendedName>
        <fullName evidence="4">Lipoprotein</fullName>
    </recommendedName>
</protein>
<reference evidence="2" key="1">
    <citation type="submission" date="2023-07" db="EMBL/GenBank/DDBJ databases">
        <title>Between Cages and Wild: Unraveling the Impact of Captivity on Animal Microbiomes and Antimicrobial Resistance.</title>
        <authorList>
            <person name="Schmartz G.P."/>
            <person name="Rehner J."/>
            <person name="Schuff M.J."/>
            <person name="Becker S.L."/>
            <person name="Kravczyk M."/>
            <person name="Gurevich A."/>
            <person name="Francke R."/>
            <person name="Mueller R."/>
            <person name="Keller V."/>
            <person name="Keller A."/>
        </authorList>
    </citation>
    <scope>NUCLEOTIDE SEQUENCE</scope>
    <source>
        <strain evidence="2">S39M_St_73</strain>
    </source>
</reference>
<dbReference type="Proteomes" id="UP001171751">
    <property type="component" value="Unassembled WGS sequence"/>
</dbReference>
<proteinExistence type="predicted"/>
<gene>
    <name evidence="2" type="ORF">Q4F26_03370</name>
</gene>
<feature type="region of interest" description="Disordered" evidence="1">
    <location>
        <begin position="17"/>
        <end position="61"/>
    </location>
</feature>